<evidence type="ECO:0000256" key="1">
    <source>
        <dbReference type="RuleBase" id="RU003513"/>
    </source>
</evidence>
<dbReference type="EMBL" id="JBHRSX010000092">
    <property type="protein sequence ID" value="MFC3203439.1"/>
    <property type="molecule type" value="Genomic_DNA"/>
</dbReference>
<dbReference type="PIRSF" id="PIRSF028458">
    <property type="entry name" value="UCP028458_glyceroPtfrase"/>
    <property type="match status" value="1"/>
</dbReference>
<feature type="domain" description="UDP-N-acetylglucosamine 2-epimerase" evidence="2">
    <location>
        <begin position="173"/>
        <end position="315"/>
    </location>
</feature>
<gene>
    <name evidence="3" type="ORF">ACFOEW_16645</name>
</gene>
<dbReference type="RefSeq" id="WP_123323552.1">
    <property type="nucleotide sequence ID" value="NZ_JBHRSX010000092.1"/>
</dbReference>
<comment type="similarity">
    <text evidence="1">Belongs to the UDP-N-acetylglucosamine 2-epimerase family.</text>
</comment>
<dbReference type="Proteomes" id="UP001595477">
    <property type="component" value="Unassembled WGS sequence"/>
</dbReference>
<proteinExistence type="inferred from homology"/>
<protein>
    <submittedName>
        <fullName evidence="3">UDP-N-acetylglucosamine 2-epimerase</fullName>
    </submittedName>
</protein>
<evidence type="ECO:0000313" key="3">
    <source>
        <dbReference type="EMBL" id="MFC3203439.1"/>
    </source>
</evidence>
<reference evidence="4" key="1">
    <citation type="journal article" date="2019" name="Int. J. Syst. Evol. Microbiol.">
        <title>The Global Catalogue of Microorganisms (GCM) 10K type strain sequencing project: providing services to taxonomists for standard genome sequencing and annotation.</title>
        <authorList>
            <consortium name="The Broad Institute Genomics Platform"/>
            <consortium name="The Broad Institute Genome Sequencing Center for Infectious Disease"/>
            <person name="Wu L."/>
            <person name="Ma J."/>
        </authorList>
    </citation>
    <scope>NUCLEOTIDE SEQUENCE [LARGE SCALE GENOMIC DNA]</scope>
    <source>
        <strain evidence="4">KCTC 52449</strain>
    </source>
</reference>
<keyword evidence="1" id="KW-0413">Isomerase</keyword>
<dbReference type="Gene3D" id="3.40.50.12580">
    <property type="match status" value="1"/>
</dbReference>
<comment type="caution">
    <text evidence="3">The sequence shown here is derived from an EMBL/GenBank/DDBJ whole genome shotgun (WGS) entry which is preliminary data.</text>
</comment>
<name>A0ABV7JZK1_9ALTE</name>
<sequence>MSKRYVLFAALPYAYSILRPIQSEIKKRGGEVAWYLEAECEDLLRPDEKRLATVEELVAYNPDATLTPGNYIYHFIPGIKVGVFHGYFIGKRGEKTYQEDSHFRIRGWFDLICTQGPSSTEPYKLLEQKHGSFKAYETGWCKVDTYINGKQPPATNPPTILYGTTFTKGISSSEAVYSTIKRLAKERDWNWVLTFHPKLHGSEIVERYKHLAESLENVRYLHNVDLESVNEASVLLCDSSSIILEFMMQDKPVVTYRNTNPGPHLINVTSTDQIEQALDTALARPPELMANINEYVKHHEKYRDGRNCERVLDAIDDFILNHKGKLKPHKPGIWRKFQLRKKLGYWK</sequence>
<keyword evidence="4" id="KW-1185">Reference proteome</keyword>
<dbReference type="SUPFAM" id="SSF53756">
    <property type="entry name" value="UDP-Glycosyltransferase/glycogen phosphorylase"/>
    <property type="match status" value="1"/>
</dbReference>
<accession>A0ABV7JZK1</accession>
<dbReference type="InterPro" id="IPR016886">
    <property type="entry name" value="UCP028458_glyceroPtfrase"/>
</dbReference>
<organism evidence="3 4">
    <name type="scientific">Alteromonas oceani</name>
    <dbReference type="NCBI Taxonomy" id="2071609"/>
    <lineage>
        <taxon>Bacteria</taxon>
        <taxon>Pseudomonadati</taxon>
        <taxon>Pseudomonadota</taxon>
        <taxon>Gammaproteobacteria</taxon>
        <taxon>Alteromonadales</taxon>
        <taxon>Alteromonadaceae</taxon>
        <taxon>Alteromonas/Salinimonas group</taxon>
        <taxon>Alteromonas</taxon>
    </lineage>
</organism>
<dbReference type="InterPro" id="IPR003331">
    <property type="entry name" value="UDP_GlcNAc_Epimerase_2_dom"/>
</dbReference>
<dbReference type="Pfam" id="PF02350">
    <property type="entry name" value="Epimerase_2"/>
    <property type="match status" value="1"/>
</dbReference>
<evidence type="ECO:0000313" key="4">
    <source>
        <dbReference type="Proteomes" id="UP001595477"/>
    </source>
</evidence>
<evidence type="ECO:0000259" key="2">
    <source>
        <dbReference type="Pfam" id="PF02350"/>
    </source>
</evidence>
<dbReference type="InterPro" id="IPR043148">
    <property type="entry name" value="TagF_C"/>
</dbReference>